<gene>
    <name evidence="6" type="ORF">HMPREF1168_02015</name>
</gene>
<dbReference type="SUPFAM" id="SSF46894">
    <property type="entry name" value="C-terminal effector domain of the bipartite response regulators"/>
    <property type="match status" value="1"/>
</dbReference>
<dbReference type="PATRIC" id="fig|1073383.3.peg.2026"/>
<feature type="DNA-binding region" description="OmpR/PhoB-type" evidence="2">
    <location>
        <begin position="1"/>
        <end position="74"/>
    </location>
</feature>
<proteinExistence type="predicted"/>
<evidence type="ECO:0000313" key="6">
    <source>
        <dbReference type="EMBL" id="EKB20067.1"/>
    </source>
</evidence>
<dbReference type="EMBL" id="AGWU01000018">
    <property type="protein sequence ID" value="EKB20067.1"/>
    <property type="molecule type" value="Genomic_DNA"/>
</dbReference>
<dbReference type="GO" id="GO:0006355">
    <property type="term" value="P:regulation of DNA-templated transcription"/>
    <property type="evidence" value="ECO:0007669"/>
    <property type="project" value="InterPro"/>
</dbReference>
<accession>K1IWB0</accession>
<feature type="region of interest" description="Disordered" evidence="3">
    <location>
        <begin position="85"/>
        <end position="123"/>
    </location>
</feature>
<dbReference type="InterPro" id="IPR001867">
    <property type="entry name" value="OmpR/PhoB-type_DNA-bd"/>
</dbReference>
<dbReference type="Proteomes" id="UP000006087">
    <property type="component" value="Unassembled WGS sequence"/>
</dbReference>
<name>K1IWB0_AERVE</name>
<dbReference type="Gene3D" id="1.10.10.10">
    <property type="entry name" value="Winged helix-like DNA-binding domain superfamily/Winged helix DNA-binding domain"/>
    <property type="match status" value="1"/>
</dbReference>
<keyword evidence="4" id="KW-0472">Membrane</keyword>
<protein>
    <recommendedName>
        <fullName evidence="5">OmpR/PhoB-type domain-containing protein</fullName>
    </recommendedName>
</protein>
<evidence type="ECO:0000256" key="1">
    <source>
        <dbReference type="ARBA" id="ARBA00023125"/>
    </source>
</evidence>
<feature type="domain" description="OmpR/PhoB-type" evidence="5">
    <location>
        <begin position="1"/>
        <end position="74"/>
    </location>
</feature>
<sequence length="203" mass="22214">MRVSAAEARLLHYFLTHAGTLLSKETLLQTGWLGRPVSASSLPVAIANLRRYLDTPEQEAVIRTLPRQGYLFMLAPGAVAVQDAELAQPQAPREEEAAATPVMSTADDPTHPVSATTSKEPKPLPLSSWQQNLMLIMMGGFVLLLLLTGIYLSTTWVTVKCEPAGEGILCHTQKPASQLPTPKQGEIWLMVGDEQAKFQEKQR</sequence>
<dbReference type="InterPro" id="IPR016032">
    <property type="entry name" value="Sig_transdc_resp-reg_C-effctor"/>
</dbReference>
<evidence type="ECO:0000259" key="5">
    <source>
        <dbReference type="PROSITE" id="PS51755"/>
    </source>
</evidence>
<feature type="transmembrane region" description="Helical" evidence="4">
    <location>
        <begin position="132"/>
        <end position="152"/>
    </location>
</feature>
<dbReference type="GO" id="GO:0003677">
    <property type="term" value="F:DNA binding"/>
    <property type="evidence" value="ECO:0007669"/>
    <property type="project" value="UniProtKB-UniRule"/>
</dbReference>
<organism evidence="6 7">
    <name type="scientific">Aeromonas veronii AMC34</name>
    <dbReference type="NCBI Taxonomy" id="1073383"/>
    <lineage>
        <taxon>Bacteria</taxon>
        <taxon>Pseudomonadati</taxon>
        <taxon>Pseudomonadota</taxon>
        <taxon>Gammaproteobacteria</taxon>
        <taxon>Aeromonadales</taxon>
        <taxon>Aeromonadaceae</taxon>
        <taxon>Aeromonas</taxon>
    </lineage>
</organism>
<keyword evidence="4" id="KW-1133">Transmembrane helix</keyword>
<dbReference type="SMART" id="SM00862">
    <property type="entry name" value="Trans_reg_C"/>
    <property type="match status" value="1"/>
</dbReference>
<dbReference type="AlphaFoldDB" id="K1IWB0"/>
<dbReference type="PROSITE" id="PS51755">
    <property type="entry name" value="OMPR_PHOB"/>
    <property type="match status" value="1"/>
</dbReference>
<keyword evidence="1 2" id="KW-0238">DNA-binding</keyword>
<reference evidence="6 7" key="1">
    <citation type="submission" date="2012-06" db="EMBL/GenBank/DDBJ databases">
        <title>The Genome Sequence of Aeromonas veronii AMC34.</title>
        <authorList>
            <consortium name="The Broad Institute Genome Sequencing Platform"/>
            <person name="Earl A."/>
            <person name="Ward D."/>
            <person name="Feldgarden M."/>
            <person name="Gevers D."/>
            <person name="Graf J."/>
            <person name="Tomasi A."/>
            <person name="Horneman A."/>
            <person name="Walker B."/>
            <person name="Young S.K."/>
            <person name="Zeng Q."/>
            <person name="Gargeya S."/>
            <person name="Fitzgerald M."/>
            <person name="Haas B."/>
            <person name="Abouelleil A."/>
            <person name="Alvarado L."/>
            <person name="Arachchi H.M."/>
            <person name="Berlin A.M."/>
            <person name="Chapman S.B."/>
            <person name="Goldberg J."/>
            <person name="Griggs A."/>
            <person name="Gujja S."/>
            <person name="Hansen M."/>
            <person name="Howarth C."/>
            <person name="Imamovic A."/>
            <person name="Larimer J."/>
            <person name="McCowan C."/>
            <person name="Montmayeur A."/>
            <person name="Murphy C."/>
            <person name="Neiman D."/>
            <person name="Pearson M."/>
            <person name="Priest M."/>
            <person name="Roberts A."/>
            <person name="Saif S."/>
            <person name="Shea T."/>
            <person name="Sisk P."/>
            <person name="Sykes S."/>
            <person name="Wortman J."/>
            <person name="Nusbaum C."/>
            <person name="Birren B."/>
        </authorList>
    </citation>
    <scope>NUCLEOTIDE SEQUENCE [LARGE SCALE GENOMIC DNA]</scope>
    <source>
        <strain evidence="6 7">AMC34</strain>
    </source>
</reference>
<comment type="caution">
    <text evidence="6">The sequence shown here is derived from an EMBL/GenBank/DDBJ whole genome shotgun (WGS) entry which is preliminary data.</text>
</comment>
<keyword evidence="4" id="KW-0812">Transmembrane</keyword>
<dbReference type="HOGENOM" id="CLU_1163933_0_0_6"/>
<dbReference type="Pfam" id="PF00486">
    <property type="entry name" value="Trans_reg_C"/>
    <property type="match status" value="1"/>
</dbReference>
<dbReference type="CDD" id="cd00383">
    <property type="entry name" value="trans_reg_C"/>
    <property type="match status" value="1"/>
</dbReference>
<evidence type="ECO:0000256" key="3">
    <source>
        <dbReference type="SAM" id="MobiDB-lite"/>
    </source>
</evidence>
<evidence type="ECO:0000313" key="7">
    <source>
        <dbReference type="Proteomes" id="UP000006087"/>
    </source>
</evidence>
<dbReference type="GO" id="GO:0000160">
    <property type="term" value="P:phosphorelay signal transduction system"/>
    <property type="evidence" value="ECO:0007669"/>
    <property type="project" value="InterPro"/>
</dbReference>
<evidence type="ECO:0000256" key="4">
    <source>
        <dbReference type="SAM" id="Phobius"/>
    </source>
</evidence>
<dbReference type="InterPro" id="IPR036388">
    <property type="entry name" value="WH-like_DNA-bd_sf"/>
</dbReference>
<evidence type="ECO:0000256" key="2">
    <source>
        <dbReference type="PROSITE-ProRule" id="PRU01091"/>
    </source>
</evidence>